<protein>
    <recommendedName>
        <fullName evidence="8">Transmembrane protein 216</fullName>
    </recommendedName>
</protein>
<sequence length="161" mass="17810">MANGEGTSSAPATSAAPRRGKTIAVLSSLPLQILFYLNGWYFAFLWLCEALMYIYKGSVLPYPTENLAGEWVLIFLLVAIEYVRLFLGKKGNLTEKVVHLAVSLALSMATLFGALYLILWQTYVLRAELILNAVLLCFLGLELVFSIIAVISFGRANQTVR</sequence>
<dbReference type="RefSeq" id="XP_011679034.1">
    <property type="nucleotide sequence ID" value="XM_011680732.2"/>
</dbReference>
<evidence type="ECO:0000313" key="7">
    <source>
        <dbReference type="Proteomes" id="UP000007110"/>
    </source>
</evidence>
<dbReference type="GeneID" id="594538"/>
<dbReference type="PANTHER" id="PTHR13531">
    <property type="entry name" value="GEO07735P1-RELATED-RELATED"/>
    <property type="match status" value="1"/>
</dbReference>
<dbReference type="InParanoid" id="A0A7M7P831"/>
<feature type="transmembrane region" description="Helical" evidence="5">
    <location>
        <begin position="33"/>
        <end position="55"/>
    </location>
</feature>
<dbReference type="EnsemblMetazoa" id="XM_011680732">
    <property type="protein sequence ID" value="XP_011679034"/>
    <property type="gene ID" value="LOC591901"/>
</dbReference>
<evidence type="ECO:0000256" key="1">
    <source>
        <dbReference type="ARBA" id="ARBA00004141"/>
    </source>
</evidence>
<dbReference type="GeneID" id="591901"/>
<evidence type="ECO:0008006" key="8">
    <source>
        <dbReference type="Google" id="ProtNLM"/>
    </source>
</evidence>
<dbReference type="GO" id="GO:1905515">
    <property type="term" value="P:non-motile cilium assembly"/>
    <property type="evidence" value="ECO:0000318"/>
    <property type="project" value="GO_Central"/>
</dbReference>
<dbReference type="Proteomes" id="UP000007110">
    <property type="component" value="Unassembled WGS sequence"/>
</dbReference>
<accession>A0A7M7P831</accession>
<keyword evidence="3 5" id="KW-1133">Transmembrane helix</keyword>
<evidence type="ECO:0000313" key="6">
    <source>
        <dbReference type="EnsemblMetazoa" id="XP_030846813"/>
    </source>
</evidence>
<organism evidence="6 7">
    <name type="scientific">Strongylocentrotus purpuratus</name>
    <name type="common">Purple sea urchin</name>
    <dbReference type="NCBI Taxonomy" id="7668"/>
    <lineage>
        <taxon>Eukaryota</taxon>
        <taxon>Metazoa</taxon>
        <taxon>Echinodermata</taxon>
        <taxon>Eleutherozoa</taxon>
        <taxon>Echinozoa</taxon>
        <taxon>Echinoidea</taxon>
        <taxon>Euechinoidea</taxon>
        <taxon>Echinacea</taxon>
        <taxon>Camarodonta</taxon>
        <taxon>Echinidea</taxon>
        <taxon>Strongylocentrotidae</taxon>
        <taxon>Strongylocentrotus</taxon>
    </lineage>
</organism>
<dbReference type="OMA" id="ITFARAN"/>
<dbReference type="Pfam" id="PF09799">
    <property type="entry name" value="Transmemb_17"/>
    <property type="match status" value="1"/>
</dbReference>
<keyword evidence="4 5" id="KW-0472">Membrane</keyword>
<proteinExistence type="predicted"/>
<dbReference type="AlphaFoldDB" id="A0A7M7P831"/>
<evidence type="ECO:0000256" key="5">
    <source>
        <dbReference type="SAM" id="Phobius"/>
    </source>
</evidence>
<feature type="transmembrane region" description="Helical" evidence="5">
    <location>
        <begin position="99"/>
        <end position="123"/>
    </location>
</feature>
<dbReference type="EnsemblMetazoa" id="XM_030990953">
    <property type="protein sequence ID" value="XP_030846813"/>
    <property type="gene ID" value="LOC594538"/>
</dbReference>
<dbReference type="GO" id="GO:0035869">
    <property type="term" value="C:ciliary transition zone"/>
    <property type="evidence" value="ECO:0000318"/>
    <property type="project" value="GO_Central"/>
</dbReference>
<evidence type="ECO:0000256" key="3">
    <source>
        <dbReference type="ARBA" id="ARBA00022989"/>
    </source>
</evidence>
<dbReference type="GO" id="GO:0016020">
    <property type="term" value="C:membrane"/>
    <property type="evidence" value="ECO:0007669"/>
    <property type="project" value="UniProtKB-SubCell"/>
</dbReference>
<reference evidence="7" key="1">
    <citation type="submission" date="2015-02" db="EMBL/GenBank/DDBJ databases">
        <title>Genome sequencing for Strongylocentrotus purpuratus.</title>
        <authorList>
            <person name="Murali S."/>
            <person name="Liu Y."/>
            <person name="Vee V."/>
            <person name="English A."/>
            <person name="Wang M."/>
            <person name="Skinner E."/>
            <person name="Han Y."/>
            <person name="Muzny D.M."/>
            <person name="Worley K.C."/>
            <person name="Gibbs R.A."/>
        </authorList>
    </citation>
    <scope>NUCLEOTIDE SEQUENCE</scope>
</reference>
<evidence type="ECO:0000256" key="2">
    <source>
        <dbReference type="ARBA" id="ARBA00022692"/>
    </source>
</evidence>
<comment type="subcellular location">
    <subcellularLocation>
        <location evidence="1">Membrane</location>
        <topology evidence="1">Multi-pass membrane protein</topology>
    </subcellularLocation>
</comment>
<evidence type="ECO:0000256" key="4">
    <source>
        <dbReference type="ARBA" id="ARBA00023136"/>
    </source>
</evidence>
<dbReference type="KEGG" id="spu:591901"/>
<dbReference type="PANTHER" id="PTHR13531:SF0">
    <property type="entry name" value="GEO07735P1-RELATED"/>
    <property type="match status" value="1"/>
</dbReference>
<feature type="transmembrane region" description="Helical" evidence="5">
    <location>
        <begin position="129"/>
        <end position="153"/>
    </location>
</feature>
<dbReference type="RefSeq" id="XP_030846813.1">
    <property type="nucleotide sequence ID" value="XM_030990953.1"/>
</dbReference>
<feature type="transmembrane region" description="Helical" evidence="5">
    <location>
        <begin position="67"/>
        <end position="87"/>
    </location>
</feature>
<dbReference type="KEGG" id="spu:594538"/>
<reference evidence="6" key="2">
    <citation type="submission" date="2021-01" db="UniProtKB">
        <authorList>
            <consortium name="EnsemblMetazoa"/>
        </authorList>
    </citation>
    <scope>IDENTIFICATION</scope>
</reference>
<dbReference type="OrthoDB" id="262535at2759"/>
<name>A0A7M7P831_STRPU</name>
<keyword evidence="2 5" id="KW-0812">Transmembrane</keyword>
<keyword evidence="7" id="KW-1185">Reference proteome</keyword>
<dbReference type="FunCoup" id="A0A7M7P831">
    <property type="interactions" value="360"/>
</dbReference>
<dbReference type="InterPro" id="IPR019184">
    <property type="entry name" value="Uncharacterised_TM-17"/>
</dbReference>